<dbReference type="Pfam" id="PF09136">
    <property type="entry name" value="Glucodextran_B"/>
    <property type="match status" value="1"/>
</dbReference>
<gene>
    <name evidence="3" type="ORF">ENJ89_03410</name>
</gene>
<feature type="domain" description="FecR protein" evidence="2">
    <location>
        <begin position="63"/>
        <end position="165"/>
    </location>
</feature>
<dbReference type="Gene3D" id="2.60.40.10">
    <property type="entry name" value="Immunoglobulins"/>
    <property type="match status" value="1"/>
</dbReference>
<dbReference type="Proteomes" id="UP000886124">
    <property type="component" value="Unassembled WGS sequence"/>
</dbReference>
<dbReference type="PANTHER" id="PTHR38731:SF1">
    <property type="entry name" value="FECR PROTEIN DOMAIN-CONTAINING PROTEIN"/>
    <property type="match status" value="1"/>
</dbReference>
<proteinExistence type="predicted"/>
<dbReference type="PANTHER" id="PTHR38731">
    <property type="entry name" value="LIPL45-RELATED LIPOPROTEIN-RELATED"/>
    <property type="match status" value="1"/>
</dbReference>
<evidence type="ECO:0000313" key="3">
    <source>
        <dbReference type="EMBL" id="HHJ52220.1"/>
    </source>
</evidence>
<dbReference type="Gene3D" id="2.60.120.1440">
    <property type="match status" value="1"/>
</dbReference>
<evidence type="ECO:0000259" key="2">
    <source>
        <dbReference type="Pfam" id="PF04773"/>
    </source>
</evidence>
<dbReference type="InterPro" id="IPR013783">
    <property type="entry name" value="Ig-like_fold"/>
</dbReference>
<dbReference type="InterPro" id="IPR006860">
    <property type="entry name" value="FecR"/>
</dbReference>
<organism evidence="3">
    <name type="scientific">Caldithrix abyssi</name>
    <dbReference type="NCBI Taxonomy" id="187145"/>
    <lineage>
        <taxon>Bacteria</taxon>
        <taxon>Pseudomonadati</taxon>
        <taxon>Calditrichota</taxon>
        <taxon>Calditrichia</taxon>
        <taxon>Calditrichales</taxon>
        <taxon>Calditrichaceae</taxon>
        <taxon>Caldithrix</taxon>
    </lineage>
</organism>
<name>A0A7V5PP66_CALAY</name>
<comment type="caution">
    <text evidence="3">The sequence shown here is derived from an EMBL/GenBank/DDBJ whole genome shotgun (WGS) entry which is preliminary data.</text>
</comment>
<evidence type="ECO:0000256" key="1">
    <source>
        <dbReference type="SAM" id="MobiDB-lite"/>
    </source>
</evidence>
<reference evidence="3" key="1">
    <citation type="journal article" date="2020" name="mSystems">
        <title>Genome- and Community-Level Interaction Insights into Carbon Utilization and Element Cycling Functions of Hydrothermarchaeota in Hydrothermal Sediment.</title>
        <authorList>
            <person name="Zhou Z."/>
            <person name="Liu Y."/>
            <person name="Xu W."/>
            <person name="Pan J."/>
            <person name="Luo Z.H."/>
            <person name="Li M."/>
        </authorList>
    </citation>
    <scope>NUCLEOTIDE SEQUENCE [LARGE SCALE GENOMIC DNA]</scope>
    <source>
        <strain evidence="3">HyVt-527</strain>
    </source>
</reference>
<feature type="region of interest" description="Disordered" evidence="1">
    <location>
        <begin position="178"/>
        <end position="214"/>
    </location>
</feature>
<dbReference type="Pfam" id="PF04773">
    <property type="entry name" value="FecR"/>
    <property type="match status" value="1"/>
</dbReference>
<sequence>MFSIPIRRIIVLMLIAFISFSFSAQKSRPSATVKFLIGKVQIQSSGKTAWRTARMRQRVFSGDRIKTFLNSRIELSMPDGSVIKVNENTVFDVKEIKTKSSDNEDRMSFTLWAGDIWAKFKKVISTRQVREIESPSAVVAIRGTELELNVDQNQTTTVRVYEGRVAVRSKTVPGEVLVGSNQQSVVEKGKPPTPPKPTSKTQGEEEPEQPATTGTNLILQLNVAKYQYTDPAILAAGIPVQGRTIPGATVTANGVPLSVRPDGRFEGRLPVSEGLNEFRFVAQKDDQKKAKTLRVLVNTKPPQIRLSKPIVAGFYNRRDYSLSGAVFDPTPRDRVKVFINDELVTEVPGSGSFNRTIILNEGKNIIKVRAVDLSKNQTEVADRLFLDTVKPILTITEPAQKTYVRFEPPRPPSGNYSFSREKFTQTVRGLIIDPKPSSGIKRITLNGKEIRPNADGTFEVEIVLKRGKLGKPSETRLSFVVEDMAGNITRDNSHLIIIR</sequence>
<dbReference type="EMBL" id="DROD01000233">
    <property type="protein sequence ID" value="HHJ52220.1"/>
    <property type="molecule type" value="Genomic_DNA"/>
</dbReference>
<accession>A0A7V5PP66</accession>
<dbReference type="AlphaFoldDB" id="A0A7V5PP66"/>
<protein>
    <recommendedName>
        <fullName evidence="2">FecR protein domain-containing protein</fullName>
    </recommendedName>
</protein>